<sequence>MILSLKTASFAANGKTLLGPISLDIPMDGITVVLGPNGAGKSLFLEMCHGLIPLSMGSLCWDGIPANHEKSSRGYIFQHRITLRQSVARNIALPLRAAKWPKAKQIARTKELLSLTQLSAKADEPAVVLSGGEAQRMALARAMAHHPKTILMDEPTSNLDPKATETFEMLIQDIADSGVSFLWATHNLAQAKRFAKHVLFISEGKIVEYAPADQFFNTPIHPTCQNFLRPPL</sequence>
<dbReference type="SUPFAM" id="SSF52540">
    <property type="entry name" value="P-loop containing nucleoside triphosphate hydrolases"/>
    <property type="match status" value="1"/>
</dbReference>
<dbReference type="Pfam" id="PF00005">
    <property type="entry name" value="ABC_tran"/>
    <property type="match status" value="1"/>
</dbReference>
<protein>
    <submittedName>
        <fullName evidence="5">ABC transporter ATP-binding protein</fullName>
    </submittedName>
</protein>
<keyword evidence="6" id="KW-1185">Reference proteome</keyword>
<feature type="domain" description="ABC transporter" evidence="4">
    <location>
        <begin position="3"/>
        <end position="228"/>
    </location>
</feature>
<reference evidence="6" key="1">
    <citation type="journal article" date="2019" name="Int. J. Syst. Evol. Microbiol.">
        <title>The Global Catalogue of Microorganisms (GCM) 10K type strain sequencing project: providing services to taxonomists for standard genome sequencing and annotation.</title>
        <authorList>
            <consortium name="The Broad Institute Genomics Platform"/>
            <consortium name="The Broad Institute Genome Sequencing Center for Infectious Disease"/>
            <person name="Wu L."/>
            <person name="Ma J."/>
        </authorList>
    </citation>
    <scope>NUCLEOTIDE SEQUENCE [LARGE SCALE GENOMIC DNA]</scope>
    <source>
        <strain evidence="6">NBRC 110140</strain>
    </source>
</reference>
<dbReference type="EMBL" id="BSNN01000002">
    <property type="protein sequence ID" value="GLQ34547.1"/>
    <property type="molecule type" value="Genomic_DNA"/>
</dbReference>
<dbReference type="Proteomes" id="UP001156694">
    <property type="component" value="Unassembled WGS sequence"/>
</dbReference>
<organism evidence="5 6">
    <name type="scientific">Amylibacter marinus</name>
    <dbReference type="NCBI Taxonomy" id="1475483"/>
    <lineage>
        <taxon>Bacteria</taxon>
        <taxon>Pseudomonadati</taxon>
        <taxon>Pseudomonadota</taxon>
        <taxon>Alphaproteobacteria</taxon>
        <taxon>Rhodobacterales</taxon>
        <taxon>Paracoccaceae</taxon>
        <taxon>Amylibacter</taxon>
    </lineage>
</organism>
<proteinExistence type="predicted"/>
<evidence type="ECO:0000313" key="6">
    <source>
        <dbReference type="Proteomes" id="UP001156694"/>
    </source>
</evidence>
<dbReference type="InterPro" id="IPR003439">
    <property type="entry name" value="ABC_transporter-like_ATP-bd"/>
</dbReference>
<dbReference type="InterPro" id="IPR017871">
    <property type="entry name" value="ABC_transporter-like_CS"/>
</dbReference>
<dbReference type="SMART" id="SM00382">
    <property type="entry name" value="AAA"/>
    <property type="match status" value="1"/>
</dbReference>
<comment type="caution">
    <text evidence="5">The sequence shown here is derived from an EMBL/GenBank/DDBJ whole genome shotgun (WGS) entry which is preliminary data.</text>
</comment>
<dbReference type="GO" id="GO:0005524">
    <property type="term" value="F:ATP binding"/>
    <property type="evidence" value="ECO:0007669"/>
    <property type="project" value="UniProtKB-KW"/>
</dbReference>
<dbReference type="PANTHER" id="PTHR42781:SF4">
    <property type="entry name" value="SPERMIDINE_PUTRESCINE IMPORT ATP-BINDING PROTEIN POTA"/>
    <property type="match status" value="1"/>
</dbReference>
<dbReference type="PROSITE" id="PS00211">
    <property type="entry name" value="ABC_TRANSPORTER_1"/>
    <property type="match status" value="1"/>
</dbReference>
<keyword evidence="1" id="KW-0813">Transport</keyword>
<evidence type="ECO:0000313" key="5">
    <source>
        <dbReference type="EMBL" id="GLQ34547.1"/>
    </source>
</evidence>
<gene>
    <name evidence="5" type="ORF">GCM10007939_08300</name>
</gene>
<evidence type="ECO:0000256" key="1">
    <source>
        <dbReference type="ARBA" id="ARBA00022448"/>
    </source>
</evidence>
<dbReference type="Gene3D" id="3.40.50.300">
    <property type="entry name" value="P-loop containing nucleotide triphosphate hydrolases"/>
    <property type="match status" value="1"/>
</dbReference>
<evidence type="ECO:0000256" key="3">
    <source>
        <dbReference type="ARBA" id="ARBA00022840"/>
    </source>
</evidence>
<name>A0ABQ5VTQ5_9RHOB</name>
<keyword evidence="2" id="KW-0547">Nucleotide-binding</keyword>
<accession>A0ABQ5VTQ5</accession>
<dbReference type="InterPro" id="IPR027417">
    <property type="entry name" value="P-loop_NTPase"/>
</dbReference>
<dbReference type="PROSITE" id="PS50893">
    <property type="entry name" value="ABC_TRANSPORTER_2"/>
    <property type="match status" value="1"/>
</dbReference>
<dbReference type="InterPro" id="IPR050093">
    <property type="entry name" value="ABC_SmlMolc_Importer"/>
</dbReference>
<dbReference type="InterPro" id="IPR003593">
    <property type="entry name" value="AAA+_ATPase"/>
</dbReference>
<evidence type="ECO:0000259" key="4">
    <source>
        <dbReference type="PROSITE" id="PS50893"/>
    </source>
</evidence>
<dbReference type="RefSeq" id="WP_284376368.1">
    <property type="nucleotide sequence ID" value="NZ_BSNN01000002.1"/>
</dbReference>
<dbReference type="PANTHER" id="PTHR42781">
    <property type="entry name" value="SPERMIDINE/PUTRESCINE IMPORT ATP-BINDING PROTEIN POTA"/>
    <property type="match status" value="1"/>
</dbReference>
<evidence type="ECO:0000256" key="2">
    <source>
        <dbReference type="ARBA" id="ARBA00022741"/>
    </source>
</evidence>
<keyword evidence="3 5" id="KW-0067">ATP-binding</keyword>